<reference evidence="1 2" key="1">
    <citation type="submission" date="2022-07" db="EMBL/GenBank/DDBJ databases">
        <title>Genome-wide signatures of adaptation to extreme environments.</title>
        <authorList>
            <person name="Cho C.H."/>
            <person name="Yoon H.S."/>
        </authorList>
    </citation>
    <scope>NUCLEOTIDE SEQUENCE [LARGE SCALE GENOMIC DNA]</scope>
    <source>
        <strain evidence="1 2">108.79 E11</strain>
    </source>
</reference>
<sequence length="387" mass="44918">MNTSQNVVDIVKWNLASLYHSKDYASFSKFEVSEETETRSYCLSHIENPEIFETKEPPTKVDIYIGLLLHSNEKSLVDSWIAETTKLLESLTQKGENVFLSIIEDGCEKSVKDQLRQFSRKLKELNFAFHIVLGEKFLGYPHRIYTLSRIRNCVLRPLILQEMSATHVLIFNDVTYQFERVLDLIEDRAHYDMKCGIDYFINNEKSLQLYDLWVMRDMNGDIPRAKYPFFNSYDNDRFVRRLPFRGYCCWGGIALLNGSLFQDGIRFRGLPKRPSSGYQSQAECPQSEINYLCNDIWEMREKANIYVYSSLFSVYRPEDLVPVSKHLNRLQTQKAEDITGISPPQQRPKSIVCCPWIEGVTNVSGATTLCFSNDPIYKLPEGPVRSR</sequence>
<protein>
    <submittedName>
        <fullName evidence="1">Uncharacterized protein</fullName>
    </submittedName>
</protein>
<evidence type="ECO:0000313" key="1">
    <source>
        <dbReference type="EMBL" id="KAK4524790.1"/>
    </source>
</evidence>
<dbReference type="PANTHER" id="PTHR34144">
    <property type="entry name" value="CHROMOSOME 8, WHOLE GENOME SHOTGUN SEQUENCE"/>
    <property type="match status" value="1"/>
</dbReference>
<proteinExistence type="predicted"/>
<dbReference type="InterPro" id="IPR021047">
    <property type="entry name" value="Mannosyltransferase_CMT1"/>
</dbReference>
<gene>
    <name evidence="1" type="ORF">GAYE_SCF06G2693</name>
</gene>
<organism evidence="1 2">
    <name type="scientific">Galdieria yellowstonensis</name>
    <dbReference type="NCBI Taxonomy" id="3028027"/>
    <lineage>
        <taxon>Eukaryota</taxon>
        <taxon>Rhodophyta</taxon>
        <taxon>Bangiophyceae</taxon>
        <taxon>Galdieriales</taxon>
        <taxon>Galdieriaceae</taxon>
        <taxon>Galdieria</taxon>
    </lineage>
</organism>
<dbReference type="EMBL" id="JANCYU010000026">
    <property type="protein sequence ID" value="KAK4524790.1"/>
    <property type="molecule type" value="Genomic_DNA"/>
</dbReference>
<evidence type="ECO:0000313" key="2">
    <source>
        <dbReference type="Proteomes" id="UP001300502"/>
    </source>
</evidence>
<comment type="caution">
    <text evidence="1">The sequence shown here is derived from an EMBL/GenBank/DDBJ whole genome shotgun (WGS) entry which is preliminary data.</text>
</comment>
<keyword evidence="2" id="KW-1185">Reference proteome</keyword>
<dbReference type="PANTHER" id="PTHR34144:SF7">
    <property type="entry name" value="EXPORT PROTEIN (CAP59), PUTATIVE (AFU_ORTHOLOGUE AFUA_7G05020)-RELATED"/>
    <property type="match status" value="1"/>
</dbReference>
<accession>A0AAV9IBF1</accession>
<dbReference type="Pfam" id="PF11735">
    <property type="entry name" value="CAP59_mtransfer"/>
    <property type="match status" value="1"/>
</dbReference>
<name>A0AAV9IBF1_9RHOD</name>
<dbReference type="Proteomes" id="UP001300502">
    <property type="component" value="Unassembled WGS sequence"/>
</dbReference>
<dbReference type="AlphaFoldDB" id="A0AAV9IBF1"/>